<dbReference type="EMBL" id="JYDR01000034">
    <property type="protein sequence ID" value="KRY73419.1"/>
    <property type="molecule type" value="Genomic_DNA"/>
</dbReference>
<reference evidence="2 3" key="1">
    <citation type="submission" date="2015-01" db="EMBL/GenBank/DDBJ databases">
        <title>Evolution of Trichinella species and genotypes.</title>
        <authorList>
            <person name="Korhonen P.K."/>
            <person name="Edoardo P."/>
            <person name="Giuseppe L.R."/>
            <person name="Gasser R.B."/>
        </authorList>
    </citation>
    <scope>NUCLEOTIDE SEQUENCE [LARGE SCALE GENOMIC DNA]</scope>
    <source>
        <strain evidence="2">ISS13</strain>
    </source>
</reference>
<dbReference type="AlphaFoldDB" id="A0A0V1EHX8"/>
<dbReference type="Proteomes" id="UP000054632">
    <property type="component" value="Unassembled WGS sequence"/>
</dbReference>
<comment type="caution">
    <text evidence="2">The sequence shown here is derived from an EMBL/GenBank/DDBJ whole genome shotgun (WGS) entry which is preliminary data.</text>
</comment>
<evidence type="ECO:0000313" key="2">
    <source>
        <dbReference type="EMBL" id="KRY73419.1"/>
    </source>
</evidence>
<name>A0A0V1EHX8_TRIPS</name>
<gene>
    <name evidence="2" type="ORF">T4A_4282</name>
</gene>
<evidence type="ECO:0000256" key="1">
    <source>
        <dbReference type="SAM" id="MobiDB-lite"/>
    </source>
</evidence>
<organism evidence="2 3">
    <name type="scientific">Trichinella pseudospiralis</name>
    <name type="common">Parasitic roundworm</name>
    <dbReference type="NCBI Taxonomy" id="6337"/>
    <lineage>
        <taxon>Eukaryota</taxon>
        <taxon>Metazoa</taxon>
        <taxon>Ecdysozoa</taxon>
        <taxon>Nematoda</taxon>
        <taxon>Enoplea</taxon>
        <taxon>Dorylaimia</taxon>
        <taxon>Trichinellida</taxon>
        <taxon>Trichinellidae</taxon>
        <taxon>Trichinella</taxon>
    </lineage>
</organism>
<accession>A0A0V1EHX8</accession>
<evidence type="ECO:0000313" key="3">
    <source>
        <dbReference type="Proteomes" id="UP000054632"/>
    </source>
</evidence>
<sequence>MIIFCTRTSSCFSGSNVLDDLWYTGTVTRTELSRYSKEKIPTYKLLIQWFFLCPGQLMVKFGVYSAATLPDNIYAFQDYIATVTDQLGTKSLPADCVARTALQGSALSKYTSLESGKPQKPDSLRQRPPAQPKGTKKVAYANLTQPGGKYCAIICQGHSPKRYANFFYALGRSRGRRLRLKFQKFRNFGKMSRGIAWGVA</sequence>
<feature type="region of interest" description="Disordered" evidence="1">
    <location>
        <begin position="112"/>
        <end position="135"/>
    </location>
</feature>
<proteinExistence type="predicted"/>
<protein>
    <submittedName>
        <fullName evidence="2">Uncharacterized protein</fullName>
    </submittedName>
</protein>